<sequence>MDNMKSMTENNIQNFILGIDFSADWSVEFIKESIKRMTGETPGIKVNYQKDVLINEIKGEATEYKKLNSIEIVFTDLNDQIKRVEYIVN</sequence>
<name>A0A8D9CBT4_9VIRU</name>
<accession>A0A8D9CBT4</accession>
<evidence type="ECO:0000313" key="1">
    <source>
        <dbReference type="EMBL" id="CAG7579966.1"/>
    </source>
</evidence>
<protein>
    <submittedName>
        <fullName evidence="1">Uncharacterized protein</fullName>
    </submittedName>
</protein>
<dbReference type="EMBL" id="OU342829">
    <property type="protein sequence ID" value="CAG7579966.1"/>
    <property type="molecule type" value="Genomic_DNA"/>
</dbReference>
<reference evidence="1" key="1">
    <citation type="submission" date="2021-06" db="EMBL/GenBank/DDBJ databases">
        <authorList>
            <person name="Gannon L."/>
            <person name="Redgwell R T."/>
            <person name="Michniewski S."/>
            <person name="Harrison D C."/>
            <person name="Millard A."/>
        </authorList>
    </citation>
    <scope>NUCLEOTIDE SEQUENCE</scope>
</reference>
<gene>
    <name evidence="1" type="ORF">SLAVMIC_00182</name>
</gene>
<organism evidence="1">
    <name type="scientific">uncultured marine phage</name>
    <dbReference type="NCBI Taxonomy" id="707152"/>
    <lineage>
        <taxon>Viruses</taxon>
        <taxon>environmental samples</taxon>
    </lineage>
</organism>
<proteinExistence type="predicted"/>